<keyword evidence="4" id="KW-1185">Reference proteome</keyword>
<accession>A0AA86NRC8</accession>
<evidence type="ECO:0000313" key="2">
    <source>
        <dbReference type="EMBL" id="CAI9923869.1"/>
    </source>
</evidence>
<protein>
    <submittedName>
        <fullName evidence="3">Hypothetical_protein</fullName>
    </submittedName>
</protein>
<proteinExistence type="predicted"/>
<feature type="region of interest" description="Disordered" evidence="1">
    <location>
        <begin position="58"/>
        <end position="132"/>
    </location>
</feature>
<evidence type="ECO:0000256" key="1">
    <source>
        <dbReference type="SAM" id="MobiDB-lite"/>
    </source>
</evidence>
<dbReference type="EMBL" id="CAXDID020000159">
    <property type="protein sequence ID" value="CAL6044225.1"/>
    <property type="molecule type" value="Genomic_DNA"/>
</dbReference>
<reference evidence="3 4" key="2">
    <citation type="submission" date="2024-07" db="EMBL/GenBank/DDBJ databases">
        <authorList>
            <person name="Akdeniz Z."/>
        </authorList>
    </citation>
    <scope>NUCLEOTIDE SEQUENCE [LARGE SCALE GENOMIC DNA]</scope>
</reference>
<dbReference type="AlphaFoldDB" id="A0AA86NRC8"/>
<feature type="compositionally biased region" description="Polar residues" evidence="1">
    <location>
        <begin position="94"/>
        <end position="104"/>
    </location>
</feature>
<reference evidence="2" key="1">
    <citation type="submission" date="2023-06" db="EMBL/GenBank/DDBJ databases">
        <authorList>
            <person name="Kurt Z."/>
        </authorList>
    </citation>
    <scope>NUCLEOTIDE SEQUENCE</scope>
</reference>
<feature type="compositionally biased region" description="Basic and acidic residues" evidence="1">
    <location>
        <begin position="79"/>
        <end position="88"/>
    </location>
</feature>
<dbReference type="EMBL" id="CATOUU010000295">
    <property type="protein sequence ID" value="CAI9923869.1"/>
    <property type="molecule type" value="Genomic_DNA"/>
</dbReference>
<comment type="caution">
    <text evidence="2">The sequence shown here is derived from an EMBL/GenBank/DDBJ whole genome shotgun (WGS) entry which is preliminary data.</text>
</comment>
<gene>
    <name evidence="2" type="ORF">HINF_LOCUS11514</name>
    <name evidence="3" type="ORF">HINF_LOCUS40458</name>
</gene>
<name>A0AA86NRC8_9EUKA</name>
<evidence type="ECO:0000313" key="4">
    <source>
        <dbReference type="Proteomes" id="UP001642409"/>
    </source>
</evidence>
<feature type="compositionally biased region" description="Polar residues" evidence="1">
    <location>
        <begin position="65"/>
        <end position="78"/>
    </location>
</feature>
<dbReference type="Proteomes" id="UP001642409">
    <property type="component" value="Unassembled WGS sequence"/>
</dbReference>
<sequence length="286" mass="31746">MLGWPSRQRRGFSTKTPGFKSGRGQISLCLFSSQRGPWAQYLCTYIHIYARQIPRRPALKAQGSARRSLTTRGSSTDNSTRKAVEPSTRRALQADQSSYQSHNMRSNHRPGSPKVPNLYSRQHPNGRKNHTRSLQTGLGAIISPLFLPEATSCNLRASCASNSLPEVTPVPEFGAKFTSNLISIHSEQLEGSGVGENPHLPTVHTYLHHSLIFSINFKTARGAKNEVAAQTSWKNSDLTHDIASMQNQQLYIHRYPASRLRPRSQLSANCDKPLALLPSLKVQQIA</sequence>
<evidence type="ECO:0000313" key="3">
    <source>
        <dbReference type="EMBL" id="CAL6044225.1"/>
    </source>
</evidence>
<organism evidence="2">
    <name type="scientific">Hexamita inflata</name>
    <dbReference type="NCBI Taxonomy" id="28002"/>
    <lineage>
        <taxon>Eukaryota</taxon>
        <taxon>Metamonada</taxon>
        <taxon>Diplomonadida</taxon>
        <taxon>Hexamitidae</taxon>
        <taxon>Hexamitinae</taxon>
        <taxon>Hexamita</taxon>
    </lineage>
</organism>